<dbReference type="PANTHER" id="PTHR43727">
    <property type="entry name" value="DIAMINOPIMELATE DECARBOXYLASE"/>
    <property type="match status" value="1"/>
</dbReference>
<comment type="cofactor">
    <cofactor evidence="1">
        <name>pyridoxal 5'-phosphate</name>
        <dbReference type="ChEBI" id="CHEBI:597326"/>
    </cofactor>
</comment>
<gene>
    <name evidence="7" type="ORF">MNBD_NITROSPINAE02-963</name>
</gene>
<dbReference type="FunFam" id="3.20.20.10:FF:000003">
    <property type="entry name" value="Diaminopimelate decarboxylase"/>
    <property type="match status" value="1"/>
</dbReference>
<protein>
    <submittedName>
        <fullName evidence="7">Diaminopimelate decarboxylase</fullName>
        <ecNumber evidence="7">4.1.1.20</ecNumber>
    </submittedName>
</protein>
<keyword evidence="2" id="KW-0210">Decarboxylase</keyword>
<dbReference type="EMBL" id="UOGE01000088">
    <property type="protein sequence ID" value="VAX23649.1"/>
    <property type="molecule type" value="Genomic_DNA"/>
</dbReference>
<dbReference type="SUPFAM" id="SSF51419">
    <property type="entry name" value="PLP-binding barrel"/>
    <property type="match status" value="1"/>
</dbReference>
<evidence type="ECO:0000313" key="7">
    <source>
        <dbReference type="EMBL" id="VAX23649.1"/>
    </source>
</evidence>
<name>A0A3B1C0D2_9ZZZZ</name>
<accession>A0A3B1C0D2</accession>
<feature type="domain" description="Orn/DAP/Arg decarboxylase 2 N-terminal" evidence="6">
    <location>
        <begin position="40"/>
        <end position="292"/>
    </location>
</feature>
<evidence type="ECO:0000259" key="5">
    <source>
        <dbReference type="Pfam" id="PF00278"/>
    </source>
</evidence>
<dbReference type="AlphaFoldDB" id="A0A3B1C0D2"/>
<dbReference type="InterPro" id="IPR000183">
    <property type="entry name" value="Orn/DAP/Arg_de-COase"/>
</dbReference>
<dbReference type="Pfam" id="PF00278">
    <property type="entry name" value="Orn_DAP_Arg_deC"/>
    <property type="match status" value="1"/>
</dbReference>
<dbReference type="Gene3D" id="2.40.37.10">
    <property type="entry name" value="Lyase, Ornithine Decarboxylase, Chain A, domain 1"/>
    <property type="match status" value="1"/>
</dbReference>
<dbReference type="SUPFAM" id="SSF50621">
    <property type="entry name" value="Alanine racemase C-terminal domain-like"/>
    <property type="match status" value="1"/>
</dbReference>
<dbReference type="PRINTS" id="PR01179">
    <property type="entry name" value="ODADCRBXLASE"/>
</dbReference>
<evidence type="ECO:0000256" key="4">
    <source>
        <dbReference type="ARBA" id="ARBA00023239"/>
    </source>
</evidence>
<dbReference type="GO" id="GO:0008836">
    <property type="term" value="F:diaminopimelate decarboxylase activity"/>
    <property type="evidence" value="ECO:0007669"/>
    <property type="project" value="UniProtKB-EC"/>
</dbReference>
<proteinExistence type="predicted"/>
<evidence type="ECO:0000256" key="2">
    <source>
        <dbReference type="ARBA" id="ARBA00022793"/>
    </source>
</evidence>
<dbReference type="InterPro" id="IPR022644">
    <property type="entry name" value="De-COase2_N"/>
</dbReference>
<dbReference type="InterPro" id="IPR022643">
    <property type="entry name" value="De-COase2_C"/>
</dbReference>
<sequence length="428" mass="46241">MTPIKLFASKGASLNIGGISIDAIIDRTGSPVYIYDAGIMRRQYRRLLSAMPKGTMIHYSIKANPNMAVVDIFRRLGAGAEVASLSELKLALKVGFPGKKIIFAGPGKSKQEIRFAVNKRIGSINIESSNELARVIEASERKRGSKGPTPVALRVNLDHEVGEAGEAMIGGSRKFGIDEEYITVVLKRAMRSKAIKVTGFHCYAGTQITNSRVLAAAYKRFALWANKTAGEIGMQVETLNFGGGLGIPFGEGEMELDVDILGSRLAAIKQNLGKSGYFSKVRFLLEPGRYLVGPAGVYVSRVTDIKKSGGVNYVITEGGIHHALIPIVLNKNYPTAILNKMDMPSTAKCVIAGPLCSSSDQFSRMLKLPHPEIGDLVGIFNSGAYGLTAGMVYFLSHPTPAEALVEGKRLYIVRGSKRPDHGVMKRLL</sequence>
<keyword evidence="3" id="KW-0663">Pyridoxal phosphate</keyword>
<dbReference type="PANTHER" id="PTHR43727:SF2">
    <property type="entry name" value="GROUP IV DECARBOXYLASE"/>
    <property type="match status" value="1"/>
</dbReference>
<dbReference type="GO" id="GO:0009089">
    <property type="term" value="P:lysine biosynthetic process via diaminopimelate"/>
    <property type="evidence" value="ECO:0007669"/>
    <property type="project" value="TreeGrafter"/>
</dbReference>
<evidence type="ECO:0000259" key="6">
    <source>
        <dbReference type="Pfam" id="PF02784"/>
    </source>
</evidence>
<evidence type="ECO:0000256" key="3">
    <source>
        <dbReference type="ARBA" id="ARBA00022898"/>
    </source>
</evidence>
<dbReference type="InterPro" id="IPR029066">
    <property type="entry name" value="PLP-binding_barrel"/>
</dbReference>
<feature type="domain" description="Orn/DAP/Arg decarboxylase 2 C-terminal" evidence="5">
    <location>
        <begin position="33"/>
        <end position="383"/>
    </location>
</feature>
<dbReference type="Pfam" id="PF02784">
    <property type="entry name" value="Orn_Arg_deC_N"/>
    <property type="match status" value="1"/>
</dbReference>
<dbReference type="EC" id="4.1.1.20" evidence="7"/>
<dbReference type="Gene3D" id="3.20.20.10">
    <property type="entry name" value="Alanine racemase"/>
    <property type="match status" value="1"/>
</dbReference>
<organism evidence="7">
    <name type="scientific">hydrothermal vent metagenome</name>
    <dbReference type="NCBI Taxonomy" id="652676"/>
    <lineage>
        <taxon>unclassified sequences</taxon>
        <taxon>metagenomes</taxon>
        <taxon>ecological metagenomes</taxon>
    </lineage>
</organism>
<keyword evidence="4 7" id="KW-0456">Lyase</keyword>
<reference evidence="7" key="1">
    <citation type="submission" date="2018-06" db="EMBL/GenBank/DDBJ databases">
        <authorList>
            <person name="Zhirakovskaya E."/>
        </authorList>
    </citation>
    <scope>NUCLEOTIDE SEQUENCE</scope>
</reference>
<dbReference type="InterPro" id="IPR009006">
    <property type="entry name" value="Ala_racemase/Decarboxylase_C"/>
</dbReference>
<evidence type="ECO:0000256" key="1">
    <source>
        <dbReference type="ARBA" id="ARBA00001933"/>
    </source>
</evidence>